<protein>
    <submittedName>
        <fullName evidence="7">Cobalt ECF transporter T component CbiQ</fullName>
    </submittedName>
</protein>
<evidence type="ECO:0000256" key="5">
    <source>
        <dbReference type="ARBA" id="ARBA00023136"/>
    </source>
</evidence>
<evidence type="ECO:0000313" key="7">
    <source>
        <dbReference type="EMBL" id="MDN7011839.1"/>
    </source>
</evidence>
<dbReference type="PANTHER" id="PTHR34857">
    <property type="entry name" value="SLL0384 PROTEIN"/>
    <property type="match status" value="1"/>
</dbReference>
<evidence type="ECO:0000256" key="4">
    <source>
        <dbReference type="ARBA" id="ARBA00022989"/>
    </source>
</evidence>
<keyword evidence="8" id="KW-1185">Reference proteome</keyword>
<proteinExistence type="predicted"/>
<feature type="transmembrane region" description="Helical" evidence="6">
    <location>
        <begin position="69"/>
        <end position="87"/>
    </location>
</feature>
<evidence type="ECO:0000256" key="3">
    <source>
        <dbReference type="ARBA" id="ARBA00022692"/>
    </source>
</evidence>
<feature type="transmembrane region" description="Helical" evidence="6">
    <location>
        <begin position="107"/>
        <end position="128"/>
    </location>
</feature>
<keyword evidence="4 6" id="KW-1133">Transmembrane helix</keyword>
<feature type="transmembrane region" description="Helical" evidence="6">
    <location>
        <begin position="140"/>
        <end position="162"/>
    </location>
</feature>
<dbReference type="CDD" id="cd16914">
    <property type="entry name" value="EcfT"/>
    <property type="match status" value="1"/>
</dbReference>
<sequence>MRYPDIDKYAWLDSPIHRLEPRIKILSFTVLIFSAVFVGNIPAALLALAVALLILILSRLPVRFVLQRSTPILVFVLPILLLMPLTVPGTPIWSAGPVAFTEEGLSYAVLITIRAVAAIVLVLTLLGTQRIEATLRALSLLRVPGVIIQMLFFTYRYIYVMMDEFLSIWSAMRAKGYTLRPNRYGLSIIGNLVGMLLVKSYERAERVYCGMEARGYRGKPITVAPFSITAADYFACLLLIGIAGGLQVYPLVAL</sequence>
<accession>A0ABT8LYI6</accession>
<dbReference type="PANTHER" id="PTHR34857:SF2">
    <property type="entry name" value="SLL0384 PROTEIN"/>
    <property type="match status" value="1"/>
</dbReference>
<dbReference type="Proteomes" id="UP001168423">
    <property type="component" value="Unassembled WGS sequence"/>
</dbReference>
<comment type="caution">
    <text evidence="7">The sequence shown here is derived from an EMBL/GenBank/DDBJ whole genome shotgun (WGS) entry which is preliminary data.</text>
</comment>
<evidence type="ECO:0000256" key="1">
    <source>
        <dbReference type="ARBA" id="ARBA00004651"/>
    </source>
</evidence>
<evidence type="ECO:0000313" key="8">
    <source>
        <dbReference type="Proteomes" id="UP001168423"/>
    </source>
</evidence>
<keyword evidence="2" id="KW-1003">Cell membrane</keyword>
<dbReference type="EMBL" id="VCYI01000002">
    <property type="protein sequence ID" value="MDN7011839.1"/>
    <property type="molecule type" value="Genomic_DNA"/>
</dbReference>
<comment type="subcellular location">
    <subcellularLocation>
        <location evidence="1">Cell membrane</location>
        <topology evidence="1">Multi-pass membrane protein</topology>
    </subcellularLocation>
</comment>
<name>A0ABT8LYI6_9EURY</name>
<organism evidence="7 8">
    <name type="scientific">Methanoculleus methanifontis</name>
    <dbReference type="NCBI Taxonomy" id="2584086"/>
    <lineage>
        <taxon>Archaea</taxon>
        <taxon>Methanobacteriati</taxon>
        <taxon>Methanobacteriota</taxon>
        <taxon>Stenosarchaea group</taxon>
        <taxon>Methanomicrobia</taxon>
        <taxon>Methanomicrobiales</taxon>
        <taxon>Methanomicrobiaceae</taxon>
        <taxon>Methanoculleus</taxon>
    </lineage>
</organism>
<feature type="transmembrane region" description="Helical" evidence="6">
    <location>
        <begin position="182"/>
        <end position="201"/>
    </location>
</feature>
<evidence type="ECO:0000256" key="6">
    <source>
        <dbReference type="SAM" id="Phobius"/>
    </source>
</evidence>
<dbReference type="InterPro" id="IPR003339">
    <property type="entry name" value="ABC/ECF_trnsptr_transmembrane"/>
</dbReference>
<gene>
    <name evidence="7" type="primary">cbiQ</name>
    <name evidence="7" type="ORF">FGW20_02025</name>
</gene>
<dbReference type="Pfam" id="PF02361">
    <property type="entry name" value="CbiQ"/>
    <property type="match status" value="1"/>
</dbReference>
<feature type="transmembrane region" description="Helical" evidence="6">
    <location>
        <begin position="222"/>
        <end position="249"/>
    </location>
</feature>
<dbReference type="InterPro" id="IPR051611">
    <property type="entry name" value="ECF_transporter_component"/>
</dbReference>
<keyword evidence="3 6" id="KW-0812">Transmembrane</keyword>
<keyword evidence="5 6" id="KW-0472">Membrane</keyword>
<dbReference type="NCBIfam" id="TIGR02454">
    <property type="entry name" value="ECF_T_CbiQ"/>
    <property type="match status" value="1"/>
</dbReference>
<dbReference type="InterPro" id="IPR012809">
    <property type="entry name" value="ECF_CbiQ"/>
</dbReference>
<feature type="transmembrane region" description="Helical" evidence="6">
    <location>
        <begin position="25"/>
        <end position="57"/>
    </location>
</feature>
<reference evidence="7" key="1">
    <citation type="submission" date="2019-05" db="EMBL/GenBank/DDBJ databases">
        <title>Isolation and characterization of methanogens from the cold seep sediment at Four-Way Closure Ridge.</title>
        <authorList>
            <person name="You Y.-T."/>
            <person name="Chen S.-C."/>
            <person name="Zhang W.-L."/>
            <person name="Lai M.-C."/>
        </authorList>
    </citation>
    <scope>NUCLEOTIDE SEQUENCE</scope>
    <source>
        <strain evidence="7">FWC-SCC3</strain>
    </source>
</reference>
<evidence type="ECO:0000256" key="2">
    <source>
        <dbReference type="ARBA" id="ARBA00022475"/>
    </source>
</evidence>
<dbReference type="RefSeq" id="WP_301676443.1">
    <property type="nucleotide sequence ID" value="NZ_VCYI01000002.1"/>
</dbReference>